<accession>A0A919L5B2</accession>
<dbReference type="EMBL" id="BNCD01000015">
    <property type="protein sequence ID" value="GHH83994.1"/>
    <property type="molecule type" value="Genomic_DNA"/>
</dbReference>
<evidence type="ECO:0000256" key="1">
    <source>
        <dbReference type="SAM" id="MobiDB-lite"/>
    </source>
</evidence>
<reference evidence="2" key="1">
    <citation type="journal article" date="2014" name="Int. J. Syst. Evol. Microbiol.">
        <title>Complete genome sequence of Corynebacterium casei LMG S-19264T (=DSM 44701T), isolated from a smear-ripened cheese.</title>
        <authorList>
            <consortium name="US DOE Joint Genome Institute (JGI-PGF)"/>
            <person name="Walter F."/>
            <person name="Albersmeier A."/>
            <person name="Kalinowski J."/>
            <person name="Ruckert C."/>
        </authorList>
    </citation>
    <scope>NUCLEOTIDE SEQUENCE</scope>
    <source>
        <strain evidence="2">JCM 5069</strain>
    </source>
</reference>
<proteinExistence type="predicted"/>
<organism evidence="2 3">
    <name type="scientific">Streptomyces sulfonofaciens</name>
    <dbReference type="NCBI Taxonomy" id="68272"/>
    <lineage>
        <taxon>Bacteria</taxon>
        <taxon>Bacillati</taxon>
        <taxon>Actinomycetota</taxon>
        <taxon>Actinomycetes</taxon>
        <taxon>Kitasatosporales</taxon>
        <taxon>Streptomycetaceae</taxon>
        <taxon>Streptomyces</taxon>
    </lineage>
</organism>
<comment type="caution">
    <text evidence="2">The sequence shown here is derived from an EMBL/GenBank/DDBJ whole genome shotgun (WGS) entry which is preliminary data.</text>
</comment>
<name>A0A919L5B2_9ACTN</name>
<dbReference type="AlphaFoldDB" id="A0A919L5B2"/>
<keyword evidence="3" id="KW-1185">Reference proteome</keyword>
<gene>
    <name evidence="2" type="ORF">GCM10018793_47220</name>
</gene>
<reference evidence="2" key="2">
    <citation type="submission" date="2020-09" db="EMBL/GenBank/DDBJ databases">
        <authorList>
            <person name="Sun Q."/>
            <person name="Ohkuma M."/>
        </authorList>
    </citation>
    <scope>NUCLEOTIDE SEQUENCE</scope>
    <source>
        <strain evidence="2">JCM 5069</strain>
    </source>
</reference>
<dbReference type="Proteomes" id="UP000603708">
    <property type="component" value="Unassembled WGS sequence"/>
</dbReference>
<protein>
    <submittedName>
        <fullName evidence="2">Uncharacterized protein</fullName>
    </submittedName>
</protein>
<evidence type="ECO:0000313" key="2">
    <source>
        <dbReference type="EMBL" id="GHH83994.1"/>
    </source>
</evidence>
<evidence type="ECO:0000313" key="3">
    <source>
        <dbReference type="Proteomes" id="UP000603708"/>
    </source>
</evidence>
<feature type="region of interest" description="Disordered" evidence="1">
    <location>
        <begin position="1"/>
        <end position="21"/>
    </location>
</feature>
<sequence>MPAAVGLDARGRGASSAYPRGAPVVTVHGGRGTGKTALCERLHEIHVNRIHVAKWPMTGARPGPVGPPPDQSDPLASRPLAALAYLVQQLDASVPRFGRIEFPRFTYGLIAATTLDEPPDAALDGADGGPGLADLRLFRDKQRDLEEALRGNGPEPPLRESFRALAVAAVPLLRWTAPGLAPLEDLVRHFVTHGLGGEGGGRGLHAVALRWWDGQLRDIAGSGIRKLLGYVLSLRYQVTARARHDLEERLTAAFLADIDAHHRRPHLRIHPLPLLLLDDTHTPAGSRLLDLLLTAYARAAGPDNARGGKVGRPVIVATELSAADRPAGAGIPHPLTVAQLDTLKWDSPHSDAPGAWRVRLRAPALRAESVGAALGSPCPQGLPNVIEQLSAGRPGCAWPLVEAAREDLRTGTRSVLLRCEPEELGPALLGLPPAGAAREPTVADSLLRYLVPERALMDSLLPWAAALRPDDLPDLPPPRAEQHAAHSRIRAFLGADHWYRCAWAGDEGFLPVVADRTLRELLLHRLRTVCTPAPGESGTDDAFGYWTRLHTAARDRRGRPAPDGDGTAYTAYLHHSLALGHHETVVAGLHTLFGGSDRSTWLAALQFVCAAPRPPSGYPVRGSGARPSCPACPGPEPDHRHLAIGRLVRVLGDLSTLSSLYTDDPDSPDNELRRLLGGLDVTYGHQDAATAQAARRWPVLLAQGRRVPELPVTRRDH</sequence>